<dbReference type="InterPro" id="IPR029058">
    <property type="entry name" value="AB_hydrolase_fold"/>
</dbReference>
<dbReference type="Pfam" id="PF12146">
    <property type="entry name" value="Hydrolase_4"/>
    <property type="match status" value="1"/>
</dbReference>
<dbReference type="InterPro" id="IPR051044">
    <property type="entry name" value="MAG_DAG_Lipase"/>
</dbReference>
<dbReference type="EMBL" id="CAADRA010005564">
    <property type="protein sequence ID" value="VFT91310.1"/>
    <property type="molecule type" value="Genomic_DNA"/>
</dbReference>
<organism evidence="3 4">
    <name type="scientific">Aphanomyces stellatus</name>
    <dbReference type="NCBI Taxonomy" id="120398"/>
    <lineage>
        <taxon>Eukaryota</taxon>
        <taxon>Sar</taxon>
        <taxon>Stramenopiles</taxon>
        <taxon>Oomycota</taxon>
        <taxon>Saprolegniomycetes</taxon>
        <taxon>Saprolegniales</taxon>
        <taxon>Verrucalvaceae</taxon>
        <taxon>Aphanomyces</taxon>
    </lineage>
</organism>
<accession>A0A485L1C9</accession>
<evidence type="ECO:0000259" key="1">
    <source>
        <dbReference type="Pfam" id="PF12146"/>
    </source>
</evidence>
<keyword evidence="4" id="KW-1185">Reference proteome</keyword>
<dbReference type="Proteomes" id="UP000332933">
    <property type="component" value="Unassembled WGS sequence"/>
</dbReference>
<dbReference type="Gene3D" id="3.40.50.1820">
    <property type="entry name" value="alpha/beta hydrolase"/>
    <property type="match status" value="1"/>
</dbReference>
<dbReference type="SUPFAM" id="SSF53474">
    <property type="entry name" value="alpha/beta-Hydrolases"/>
    <property type="match status" value="1"/>
</dbReference>
<name>A0A485L1C9_9STRA</name>
<reference evidence="2" key="2">
    <citation type="submission" date="2019-06" db="EMBL/GenBank/DDBJ databases">
        <title>Genomics analysis of Aphanomyces spp. identifies a new class of oomycete effector associated with host adaptation.</title>
        <authorList>
            <person name="Gaulin E."/>
        </authorList>
    </citation>
    <scope>NUCLEOTIDE SEQUENCE</scope>
    <source>
        <strain evidence="2">CBS 578.67</strain>
    </source>
</reference>
<gene>
    <name evidence="3" type="primary">Aste57867_14488</name>
    <name evidence="2" type="ORF">As57867_014434</name>
    <name evidence="3" type="ORF">ASTE57867_14488</name>
</gene>
<dbReference type="AlphaFoldDB" id="A0A485L1C9"/>
<dbReference type="EMBL" id="VJMH01005543">
    <property type="protein sequence ID" value="KAF0694649.1"/>
    <property type="molecule type" value="Genomic_DNA"/>
</dbReference>
<dbReference type="InterPro" id="IPR022742">
    <property type="entry name" value="Hydrolase_4"/>
</dbReference>
<proteinExistence type="predicted"/>
<evidence type="ECO:0000313" key="2">
    <source>
        <dbReference type="EMBL" id="KAF0694649.1"/>
    </source>
</evidence>
<dbReference type="OrthoDB" id="2498029at2759"/>
<sequence>MTDAAPSPYTLTEGSFQSSRGIQIYTRKYIPTDPYNTVLLFLHGVGEHCSRFHSTFETFAAHHIAVYAMDHRGHGRSGGKRHDCACFDEFTDDIAAFTKILRADHSSQPSMRYVVSGISFGGLLAASTAAAAPANHWDGLMLFAPAIGIEMTPTLKIQQAFAPILGFIAPTWQVVPAVDTNLLSRNEAFLEAYRTDPLNDHSLLRVRLALSIKNGMDVLDRTRGNIKMPVLIFHGEADKVTSPTISKAFYDALATEKEYKSLPGQFHCLLDEPERDETIRAAIEWTRGPKSSNPTSC</sequence>
<protein>
    <submittedName>
        <fullName evidence="3">Aste57867_14488 protein</fullName>
    </submittedName>
</protein>
<reference evidence="3 4" key="1">
    <citation type="submission" date="2019-03" db="EMBL/GenBank/DDBJ databases">
        <authorList>
            <person name="Gaulin E."/>
            <person name="Dumas B."/>
        </authorList>
    </citation>
    <scope>NUCLEOTIDE SEQUENCE [LARGE SCALE GENOMIC DNA]</scope>
    <source>
        <strain evidence="3">CBS 568.67</strain>
    </source>
</reference>
<evidence type="ECO:0000313" key="3">
    <source>
        <dbReference type="EMBL" id="VFT91310.1"/>
    </source>
</evidence>
<dbReference type="PANTHER" id="PTHR11614">
    <property type="entry name" value="PHOSPHOLIPASE-RELATED"/>
    <property type="match status" value="1"/>
</dbReference>
<evidence type="ECO:0000313" key="4">
    <source>
        <dbReference type="Proteomes" id="UP000332933"/>
    </source>
</evidence>
<feature type="domain" description="Serine aminopeptidase S33" evidence="1">
    <location>
        <begin position="37"/>
        <end position="274"/>
    </location>
</feature>